<dbReference type="Proteomes" id="UP000011668">
    <property type="component" value="Unassembled WGS sequence"/>
</dbReference>
<gene>
    <name evidence="1" type="ORF">AG1IA_02886</name>
</gene>
<proteinExistence type="predicted"/>
<evidence type="ECO:0000313" key="2">
    <source>
        <dbReference type="Proteomes" id="UP000011668"/>
    </source>
</evidence>
<organism evidence="1 2">
    <name type="scientific">Thanatephorus cucumeris (strain AG1-IA)</name>
    <name type="common">Rice sheath blight fungus</name>
    <name type="synonym">Rhizoctonia solani</name>
    <dbReference type="NCBI Taxonomy" id="983506"/>
    <lineage>
        <taxon>Eukaryota</taxon>
        <taxon>Fungi</taxon>
        <taxon>Dikarya</taxon>
        <taxon>Basidiomycota</taxon>
        <taxon>Agaricomycotina</taxon>
        <taxon>Agaricomycetes</taxon>
        <taxon>Cantharellales</taxon>
        <taxon>Ceratobasidiaceae</taxon>
        <taxon>Rhizoctonia</taxon>
        <taxon>Rhizoctonia solani AG-1</taxon>
    </lineage>
</organism>
<protein>
    <submittedName>
        <fullName evidence="1">Uncharacterized protein</fullName>
    </submittedName>
</protein>
<name>L8WYJ5_THACA</name>
<reference evidence="1 2" key="1">
    <citation type="journal article" date="2013" name="Nat. Commun.">
        <title>The evolution and pathogenic mechanisms of the rice sheath blight pathogen.</title>
        <authorList>
            <person name="Zheng A."/>
            <person name="Lin R."/>
            <person name="Xu L."/>
            <person name="Qin P."/>
            <person name="Tang C."/>
            <person name="Ai P."/>
            <person name="Zhang D."/>
            <person name="Liu Y."/>
            <person name="Sun Z."/>
            <person name="Feng H."/>
            <person name="Wang Y."/>
            <person name="Chen Y."/>
            <person name="Liang X."/>
            <person name="Fu R."/>
            <person name="Li Q."/>
            <person name="Zhang J."/>
            <person name="Yu X."/>
            <person name="Xie Z."/>
            <person name="Ding L."/>
            <person name="Guan P."/>
            <person name="Tang J."/>
            <person name="Liang Y."/>
            <person name="Wang S."/>
            <person name="Deng Q."/>
            <person name="Li S."/>
            <person name="Zhu J."/>
            <person name="Wang L."/>
            <person name="Liu H."/>
            <person name="Li P."/>
        </authorList>
    </citation>
    <scope>NUCLEOTIDE SEQUENCE [LARGE SCALE GENOMIC DNA]</scope>
    <source>
        <strain evidence="2">AG-1 IA</strain>
    </source>
</reference>
<accession>L8WYJ5</accession>
<evidence type="ECO:0000313" key="1">
    <source>
        <dbReference type="EMBL" id="ELU43075.1"/>
    </source>
</evidence>
<dbReference type="HOGENOM" id="CLU_2238438_0_0_1"/>
<dbReference type="EMBL" id="AFRT01000610">
    <property type="protein sequence ID" value="ELU43075.1"/>
    <property type="molecule type" value="Genomic_DNA"/>
</dbReference>
<dbReference type="AlphaFoldDB" id="L8WYJ5"/>
<keyword evidence="2" id="KW-1185">Reference proteome</keyword>
<comment type="caution">
    <text evidence="1">The sequence shown here is derived from an EMBL/GenBank/DDBJ whole genome shotgun (WGS) entry which is preliminary data.</text>
</comment>
<sequence length="105" mass="11952">METWLYYFEIFPGQVGTHAYFKLGIEFVYTPVIRGRLSYQCMLIFEALAGQNLTEVTFKTLMYVCFGWLAETTFRGATHTGARTVHAPMVLHQNYANQAAQPFAG</sequence>